<evidence type="ECO:0000256" key="1">
    <source>
        <dbReference type="SAM" id="MobiDB-lite"/>
    </source>
</evidence>
<evidence type="ECO:0008006" key="3">
    <source>
        <dbReference type="Google" id="ProtNLM"/>
    </source>
</evidence>
<accession>A0A382PG13</accession>
<name>A0A382PG13_9ZZZZ</name>
<feature type="non-terminal residue" evidence="2">
    <location>
        <position position="267"/>
    </location>
</feature>
<dbReference type="Gene3D" id="1.20.120.1380">
    <property type="entry name" value="Flagellar FlhF biosynthesis protein, N domain"/>
    <property type="match status" value="1"/>
</dbReference>
<dbReference type="InterPro" id="IPR027417">
    <property type="entry name" value="P-loop_NTPase"/>
</dbReference>
<feature type="region of interest" description="Disordered" evidence="1">
    <location>
        <begin position="244"/>
        <end position="267"/>
    </location>
</feature>
<dbReference type="EMBL" id="UINC01106296">
    <property type="protein sequence ID" value="SVC70861.1"/>
    <property type="molecule type" value="Genomic_DNA"/>
</dbReference>
<dbReference type="SUPFAM" id="SSF52540">
    <property type="entry name" value="P-loop containing nucleoside triphosphate hydrolases"/>
    <property type="match status" value="1"/>
</dbReference>
<sequence>MNAVKIIAASPQEALEQVQAQVGPDAVILNVRKLPIDGMKKLWAKPQVEVLAAAPEQEPGEQESLRQLAVKVQQLEGELHARGVVPTETVPSPDAKLPPKVMQMIRAAQGDKLEEALLPAVQVLEQIGLLPSHARWLSAQSRNFLGATKPRNLPEEMELLREVLSEYWHQLARRLEKPGNPVRVLVGTPGSGKTTVLAKWATQETFLRQRPSRIWRLDADRPNTAEFLSLHGELLQVPVERVWDPDEQPPEDTLRLVDFPGVPADQP</sequence>
<dbReference type="AlphaFoldDB" id="A0A382PG13"/>
<dbReference type="Gene3D" id="3.40.50.300">
    <property type="entry name" value="P-loop containing nucleotide triphosphate hydrolases"/>
    <property type="match status" value="1"/>
</dbReference>
<proteinExistence type="predicted"/>
<organism evidence="2">
    <name type="scientific">marine metagenome</name>
    <dbReference type="NCBI Taxonomy" id="408172"/>
    <lineage>
        <taxon>unclassified sequences</taxon>
        <taxon>metagenomes</taxon>
        <taxon>ecological metagenomes</taxon>
    </lineage>
</organism>
<gene>
    <name evidence="2" type="ORF">METZ01_LOCUS323715</name>
</gene>
<protein>
    <recommendedName>
        <fullName evidence="3">Flagellar biosynthesis protein FlhF</fullName>
    </recommendedName>
</protein>
<reference evidence="2" key="1">
    <citation type="submission" date="2018-05" db="EMBL/GenBank/DDBJ databases">
        <authorList>
            <person name="Lanie J.A."/>
            <person name="Ng W.-L."/>
            <person name="Kazmierczak K.M."/>
            <person name="Andrzejewski T.M."/>
            <person name="Davidsen T.M."/>
            <person name="Wayne K.J."/>
            <person name="Tettelin H."/>
            <person name="Glass J.I."/>
            <person name="Rusch D."/>
            <person name="Podicherti R."/>
            <person name="Tsui H.-C.T."/>
            <person name="Winkler M.E."/>
        </authorList>
    </citation>
    <scope>NUCLEOTIDE SEQUENCE</scope>
</reference>
<evidence type="ECO:0000313" key="2">
    <source>
        <dbReference type="EMBL" id="SVC70861.1"/>
    </source>
</evidence>